<dbReference type="RefSeq" id="WP_055454539.1">
    <property type="nucleotide sequence ID" value="NZ_CYHE01000002.1"/>
</dbReference>
<dbReference type="Pfam" id="PF00814">
    <property type="entry name" value="TsaD"/>
    <property type="match status" value="1"/>
</dbReference>
<dbReference type="Proteomes" id="UP000183900">
    <property type="component" value="Unassembled WGS sequence"/>
</dbReference>
<evidence type="ECO:0000259" key="1">
    <source>
        <dbReference type="Pfam" id="PF00814"/>
    </source>
</evidence>
<dbReference type="PANTHER" id="PTHR11735">
    <property type="entry name" value="TRNA N6-ADENOSINE THREONYLCARBAMOYLTRANSFERASE"/>
    <property type="match status" value="1"/>
</dbReference>
<dbReference type="OrthoDB" id="9809995at2"/>
<gene>
    <name evidence="2" type="ORF">Ga0061067_102258</name>
</gene>
<dbReference type="InterPro" id="IPR022496">
    <property type="entry name" value="T6A_TsaB"/>
</dbReference>
<dbReference type="PANTHER" id="PTHR11735:SF11">
    <property type="entry name" value="TRNA THREONYLCARBAMOYLADENOSINE BIOSYNTHESIS PROTEIN TSAB"/>
    <property type="match status" value="1"/>
</dbReference>
<name>A0A0K6HQH0_9HYPH</name>
<proteinExistence type="predicted"/>
<sequence length="226" mass="23057">MTRLLAIDTAQANCAVAVLTLTDGGEMLVSRSEAIGRGHAEALIPMIEAVMGEAAVTFADLDRIAVTCGPGSFTGLRVGLSVARGFALVRQIPAIGISVLDGLATEARAEAEGRPVLAVLEAREDEIYAAFYDEAGTLTGEPEVALRQDLAARVTPGMVLTGSAAPALAAASGLAGITVHGTATVPDIGTVARLGAAAQATGLPPVPLYLRPPDAKPQLKGRIERI</sequence>
<feature type="domain" description="Gcp-like" evidence="1">
    <location>
        <begin position="36"/>
        <end position="137"/>
    </location>
</feature>
<accession>A0A0K6HQH0</accession>
<dbReference type="CDD" id="cd24032">
    <property type="entry name" value="ASKHA_NBD_TsaB"/>
    <property type="match status" value="1"/>
</dbReference>
<dbReference type="EMBL" id="CYHE01000002">
    <property type="protein sequence ID" value="CUA93109.1"/>
    <property type="molecule type" value="Genomic_DNA"/>
</dbReference>
<dbReference type="SUPFAM" id="SSF53067">
    <property type="entry name" value="Actin-like ATPase domain"/>
    <property type="match status" value="2"/>
</dbReference>
<dbReference type="GO" id="GO:0002949">
    <property type="term" value="P:tRNA threonylcarbamoyladenosine modification"/>
    <property type="evidence" value="ECO:0007669"/>
    <property type="project" value="InterPro"/>
</dbReference>
<keyword evidence="3" id="KW-1185">Reference proteome</keyword>
<protein>
    <submittedName>
        <fullName evidence="2">tRNA threonylcarbamoyl adenosine modification protein YeaZ</fullName>
    </submittedName>
</protein>
<dbReference type="NCBIfam" id="TIGR03725">
    <property type="entry name" value="T6A_YeaZ"/>
    <property type="match status" value="1"/>
</dbReference>
<dbReference type="InterPro" id="IPR000905">
    <property type="entry name" value="Gcp-like_dom"/>
</dbReference>
<organism evidence="2 3">
    <name type="scientific">Pannonibacter indicus</name>
    <dbReference type="NCBI Taxonomy" id="466044"/>
    <lineage>
        <taxon>Bacteria</taxon>
        <taxon>Pseudomonadati</taxon>
        <taxon>Pseudomonadota</taxon>
        <taxon>Alphaproteobacteria</taxon>
        <taxon>Hyphomicrobiales</taxon>
        <taxon>Stappiaceae</taxon>
        <taxon>Pannonibacter</taxon>
    </lineage>
</organism>
<reference evidence="3" key="1">
    <citation type="submission" date="2015-08" db="EMBL/GenBank/DDBJ databases">
        <authorList>
            <person name="Varghese N."/>
        </authorList>
    </citation>
    <scope>NUCLEOTIDE SEQUENCE [LARGE SCALE GENOMIC DNA]</scope>
    <source>
        <strain evidence="3">DSM 23407</strain>
    </source>
</reference>
<evidence type="ECO:0000313" key="3">
    <source>
        <dbReference type="Proteomes" id="UP000183900"/>
    </source>
</evidence>
<dbReference type="Gene3D" id="3.30.420.40">
    <property type="match status" value="2"/>
</dbReference>
<dbReference type="InterPro" id="IPR043129">
    <property type="entry name" value="ATPase_NBD"/>
</dbReference>
<dbReference type="AlphaFoldDB" id="A0A0K6HQH0"/>
<dbReference type="GO" id="GO:0005829">
    <property type="term" value="C:cytosol"/>
    <property type="evidence" value="ECO:0007669"/>
    <property type="project" value="TreeGrafter"/>
</dbReference>
<evidence type="ECO:0000313" key="2">
    <source>
        <dbReference type="EMBL" id="CUA93109.1"/>
    </source>
</evidence>